<keyword evidence="4" id="KW-0378">Hydrolase</keyword>
<gene>
    <name evidence="4" type="ORF">HaLaN_15494</name>
</gene>
<name>A0A699ZIK7_HAELA</name>
<keyword evidence="2" id="KW-0472">Membrane</keyword>
<accession>A0A699ZIK7</accession>
<dbReference type="Proteomes" id="UP000485058">
    <property type="component" value="Unassembled WGS sequence"/>
</dbReference>
<evidence type="ECO:0000256" key="2">
    <source>
        <dbReference type="SAM" id="Phobius"/>
    </source>
</evidence>
<feature type="compositionally biased region" description="Low complexity" evidence="1">
    <location>
        <begin position="162"/>
        <end position="181"/>
    </location>
</feature>
<dbReference type="EMBL" id="BLLF01001333">
    <property type="protein sequence ID" value="GFH18654.1"/>
    <property type="molecule type" value="Genomic_DNA"/>
</dbReference>
<organism evidence="4 5">
    <name type="scientific">Haematococcus lacustris</name>
    <name type="common">Green alga</name>
    <name type="synonym">Haematococcus pluvialis</name>
    <dbReference type="NCBI Taxonomy" id="44745"/>
    <lineage>
        <taxon>Eukaryota</taxon>
        <taxon>Viridiplantae</taxon>
        <taxon>Chlorophyta</taxon>
        <taxon>core chlorophytes</taxon>
        <taxon>Chlorophyceae</taxon>
        <taxon>CS clade</taxon>
        <taxon>Chlamydomonadales</taxon>
        <taxon>Haematococcaceae</taxon>
        <taxon>Haematococcus</taxon>
    </lineage>
</organism>
<feature type="region of interest" description="Disordered" evidence="1">
    <location>
        <begin position="149"/>
        <end position="183"/>
    </location>
</feature>
<dbReference type="InterPro" id="IPR032456">
    <property type="entry name" value="Peptidase_M48_N"/>
</dbReference>
<feature type="domain" description="CAAX prenyl protease 1 N-terminal" evidence="3">
    <location>
        <begin position="39"/>
        <end position="139"/>
    </location>
</feature>
<keyword evidence="2" id="KW-1133">Transmembrane helix</keyword>
<sequence>MALPAEVPYLHIYLAFTLGVPLLHWALDFRQLKCCPQALRNKEPPPELASAAFKDPNLYKKTQAYSLDKWWFGLFHSMYSLCENVTVVLLGLIPWTWTAAGRALTHLPPGLAASLHLGPGASPMARELATSVLFMLAFSGAARLQQADAGPVHEGHADVHCPGPAHPAASSAGHHLHPAGGRAHDAPVPVAVCPGLLTLLHDSVPHPDPAAVQQVPASARGSLAHADRAAGRQPALPAEKAVHHASAARTATPTCTAGANTSASCCSTPSSPSAPLTRWWRCWRTNWRSL</sequence>
<keyword evidence="4" id="KW-0645">Protease</keyword>
<keyword evidence="5" id="KW-1185">Reference proteome</keyword>
<dbReference type="GO" id="GO:0006508">
    <property type="term" value="P:proteolysis"/>
    <property type="evidence" value="ECO:0007669"/>
    <property type="project" value="UniProtKB-KW"/>
</dbReference>
<dbReference type="Pfam" id="PF16491">
    <property type="entry name" value="Peptidase_M48_N"/>
    <property type="match status" value="1"/>
</dbReference>
<dbReference type="AlphaFoldDB" id="A0A699ZIK7"/>
<evidence type="ECO:0000256" key="1">
    <source>
        <dbReference type="SAM" id="MobiDB-lite"/>
    </source>
</evidence>
<protein>
    <submittedName>
        <fullName evidence="4">CAAX prenyl protease</fullName>
    </submittedName>
</protein>
<proteinExistence type="predicted"/>
<comment type="caution">
    <text evidence="4">The sequence shown here is derived from an EMBL/GenBank/DDBJ whole genome shotgun (WGS) entry which is preliminary data.</text>
</comment>
<evidence type="ECO:0000313" key="5">
    <source>
        <dbReference type="Proteomes" id="UP000485058"/>
    </source>
</evidence>
<reference evidence="4 5" key="1">
    <citation type="submission" date="2020-02" db="EMBL/GenBank/DDBJ databases">
        <title>Draft genome sequence of Haematococcus lacustris strain NIES-144.</title>
        <authorList>
            <person name="Morimoto D."/>
            <person name="Nakagawa S."/>
            <person name="Yoshida T."/>
            <person name="Sawayama S."/>
        </authorList>
    </citation>
    <scope>NUCLEOTIDE SEQUENCE [LARGE SCALE GENOMIC DNA]</scope>
    <source>
        <strain evidence="4 5">NIES-144</strain>
    </source>
</reference>
<feature type="transmembrane region" description="Helical" evidence="2">
    <location>
        <begin position="7"/>
        <end position="27"/>
    </location>
</feature>
<evidence type="ECO:0000313" key="4">
    <source>
        <dbReference type="EMBL" id="GFH18654.1"/>
    </source>
</evidence>
<keyword evidence="2" id="KW-0812">Transmembrane</keyword>
<dbReference type="GO" id="GO:0008233">
    <property type="term" value="F:peptidase activity"/>
    <property type="evidence" value="ECO:0007669"/>
    <property type="project" value="UniProtKB-KW"/>
</dbReference>
<evidence type="ECO:0000259" key="3">
    <source>
        <dbReference type="Pfam" id="PF16491"/>
    </source>
</evidence>
<feature type="region of interest" description="Disordered" evidence="1">
    <location>
        <begin position="207"/>
        <end position="237"/>
    </location>
</feature>